<keyword evidence="2" id="KW-1185">Reference proteome</keyword>
<evidence type="ECO:0000313" key="2">
    <source>
        <dbReference type="Proteomes" id="UP001549162"/>
    </source>
</evidence>
<proteinExistence type="predicted"/>
<sequence length="414" mass="45609">MQKEIFIDEYIDLIGGNVSKKYIIEDKSIVKVELPPGCWGPMITPSIKSGHEVSKPIYVEGSEPGDSIIIKIKKIKVKTKYSTSGISEPIKNNYIDDPTTKGFCPHCHTLNPETKLIDIGPNGIVCSVCGTKIIPQKIKNGYTMKFDEDKKYGFTVNDSKNIAIETLQGNNYLPKNSNQISSLVLNTCDVKNVYSRVTPFIGNIGCSPKKSIPSSRNCGDSLNSLIKAGYSNLDKDDLTDAHMDIKNVKEGSIVISPVKVKGAGVYFGDVHAMQGNGELAGHTTDISAEINVEIKLIKNFNLKGPIIIPNSKDLSPELNYYSNEEFDYIRQTFKNCSKNDISKLIPIQYIGSGTTLEEAIENAVGRISNFTGYSIEEVMNRCTISGSVDIGRTTGLVYLTMMTPYNFIKKVIND</sequence>
<gene>
    <name evidence="1" type="ORF">ABID14_001422</name>
</gene>
<dbReference type="EMBL" id="JBEPMA010000008">
    <property type="protein sequence ID" value="MET3617788.1"/>
    <property type="molecule type" value="Genomic_DNA"/>
</dbReference>
<reference evidence="1 2" key="1">
    <citation type="submission" date="2024-06" db="EMBL/GenBank/DDBJ databases">
        <title>Genomic Encyclopedia of Type Strains, Phase IV (KMG-IV): sequencing the most valuable type-strain genomes for metagenomic binning, comparative biology and taxonomic classification.</title>
        <authorList>
            <person name="Goeker M."/>
        </authorList>
    </citation>
    <scope>NUCLEOTIDE SEQUENCE [LARGE SCALE GENOMIC DNA]</scope>
    <source>
        <strain evidence="1 2">DSM 21460</strain>
    </source>
</reference>
<organism evidence="1 2">
    <name type="scientific">Peptoniphilus olsenii</name>
    <dbReference type="NCBI Taxonomy" id="411570"/>
    <lineage>
        <taxon>Bacteria</taxon>
        <taxon>Bacillati</taxon>
        <taxon>Bacillota</taxon>
        <taxon>Tissierellia</taxon>
        <taxon>Tissierellales</taxon>
        <taxon>Peptoniphilaceae</taxon>
        <taxon>Peptoniphilus</taxon>
    </lineage>
</organism>
<dbReference type="Gene3D" id="2.60.120.580">
    <property type="entry name" value="Acetamidase/Formamidase-like domains"/>
    <property type="match status" value="2"/>
</dbReference>
<dbReference type="Pfam" id="PF03069">
    <property type="entry name" value="FmdA_AmdA"/>
    <property type="match status" value="2"/>
</dbReference>
<comment type="caution">
    <text evidence="1">The sequence shown here is derived from an EMBL/GenBank/DDBJ whole genome shotgun (WGS) entry which is preliminary data.</text>
</comment>
<dbReference type="RefSeq" id="WP_354368558.1">
    <property type="nucleotide sequence ID" value="NZ_JBEPMA010000008.1"/>
</dbReference>
<accession>A0ABV2JAF8</accession>
<dbReference type="Proteomes" id="UP001549162">
    <property type="component" value="Unassembled WGS sequence"/>
</dbReference>
<dbReference type="SUPFAM" id="SSF141130">
    <property type="entry name" value="Acetamidase/Formamidase-like"/>
    <property type="match status" value="1"/>
</dbReference>
<dbReference type="PANTHER" id="PTHR31891:SF1">
    <property type="entry name" value="FORMAMIDASE C869.04-RELATED"/>
    <property type="match status" value="1"/>
</dbReference>
<protein>
    <submittedName>
        <fullName evidence="1">Acetamidase/formamidase</fullName>
    </submittedName>
</protein>
<dbReference type="PANTHER" id="PTHR31891">
    <property type="entry name" value="FORMAMIDASE C869.04-RELATED"/>
    <property type="match status" value="1"/>
</dbReference>
<dbReference type="InterPro" id="IPR004304">
    <property type="entry name" value="FmdA_AmdA"/>
</dbReference>
<name>A0ABV2JAF8_9FIRM</name>
<evidence type="ECO:0000313" key="1">
    <source>
        <dbReference type="EMBL" id="MET3617788.1"/>
    </source>
</evidence>